<dbReference type="SUPFAM" id="SSF53098">
    <property type="entry name" value="Ribonuclease H-like"/>
    <property type="match status" value="1"/>
</dbReference>
<dbReference type="PROSITE" id="PS50994">
    <property type="entry name" value="INTEGRASE"/>
    <property type="match status" value="1"/>
</dbReference>
<dbReference type="GO" id="GO:0006310">
    <property type="term" value="P:DNA recombination"/>
    <property type="evidence" value="ECO:0007669"/>
    <property type="project" value="UniProtKB-KW"/>
</dbReference>
<sequence length="266" mass="31510">MHNIPFDNNRKRAREILEIVHTDLNGPHHEGYKGEKYFITFIDDYKPCPPYVHELNGTAERYNRTIMDSARCLLTEAKLEKKYWPEVICAATYLKNRVITNTIERNKSPYEIFFNEKPDTKYLKLYGSKIFVRVPESKRNSKWDRKADLGLLIGYDVTGYRVLIRNRVVVARHVDIIEEDVKCIGLNDSDLEEENLNKIVESKMVENVNDKGKENFKNISKKVNLEKLIMKKRTMKKKYLKEERLKEILKDRVDLMKIMYIKVVSM</sequence>
<dbReference type="InterPro" id="IPR039537">
    <property type="entry name" value="Retrotran_Ty1/copia-like"/>
</dbReference>
<keyword evidence="1" id="KW-0540">Nuclease</keyword>
<keyword evidence="8" id="KW-0808">Transferase</keyword>
<dbReference type="GO" id="GO:0015074">
    <property type="term" value="P:DNA integration"/>
    <property type="evidence" value="ECO:0007669"/>
    <property type="project" value="UniProtKB-KW"/>
</dbReference>
<accession>A0A151JBT4</accession>
<dbReference type="InterPro" id="IPR057670">
    <property type="entry name" value="SH3_retrovirus"/>
</dbReference>
<keyword evidence="6" id="KW-0229">DNA integration</keyword>
<dbReference type="EMBL" id="KQ979129">
    <property type="protein sequence ID" value="KYN22488.1"/>
    <property type="molecule type" value="Genomic_DNA"/>
</dbReference>
<keyword evidence="12" id="KW-1185">Reference proteome</keyword>
<keyword evidence="7" id="KW-0695">RNA-directed DNA polymerase</keyword>
<evidence type="ECO:0000259" key="10">
    <source>
        <dbReference type="PROSITE" id="PS50994"/>
    </source>
</evidence>
<proteinExistence type="predicted"/>
<keyword evidence="3" id="KW-0255">Endonuclease</keyword>
<dbReference type="Gene3D" id="3.30.420.10">
    <property type="entry name" value="Ribonuclease H-like superfamily/Ribonuclease H"/>
    <property type="match status" value="1"/>
</dbReference>
<dbReference type="InterPro" id="IPR036397">
    <property type="entry name" value="RNaseH_sf"/>
</dbReference>
<evidence type="ECO:0000256" key="3">
    <source>
        <dbReference type="ARBA" id="ARBA00022759"/>
    </source>
</evidence>
<reference evidence="11 12" key="1">
    <citation type="submission" date="2015-09" db="EMBL/GenBank/DDBJ databases">
        <title>Trachymyrmex cornetzi WGS genome.</title>
        <authorList>
            <person name="Nygaard S."/>
            <person name="Hu H."/>
            <person name="Boomsma J."/>
            <person name="Zhang G."/>
        </authorList>
    </citation>
    <scope>NUCLEOTIDE SEQUENCE [LARGE SCALE GENOMIC DNA]</scope>
    <source>
        <strain evidence="11">Tcor2-1</strain>
        <tissue evidence="11">Whole body</tissue>
    </source>
</reference>
<dbReference type="AlphaFoldDB" id="A0A151JBT4"/>
<evidence type="ECO:0000256" key="8">
    <source>
        <dbReference type="ARBA" id="ARBA00022932"/>
    </source>
</evidence>
<keyword evidence="2" id="KW-0479">Metal-binding</keyword>
<dbReference type="Pfam" id="PF25597">
    <property type="entry name" value="SH3_retrovirus"/>
    <property type="match status" value="1"/>
</dbReference>
<dbReference type="PANTHER" id="PTHR42648:SF11">
    <property type="entry name" value="TRANSPOSON TY4-P GAG-POL POLYPROTEIN"/>
    <property type="match status" value="1"/>
</dbReference>
<dbReference type="GO" id="GO:0003887">
    <property type="term" value="F:DNA-directed DNA polymerase activity"/>
    <property type="evidence" value="ECO:0007669"/>
    <property type="project" value="UniProtKB-KW"/>
</dbReference>
<dbReference type="GO" id="GO:0016787">
    <property type="term" value="F:hydrolase activity"/>
    <property type="evidence" value="ECO:0007669"/>
    <property type="project" value="UniProtKB-KW"/>
</dbReference>
<keyword evidence="8" id="KW-0548">Nucleotidyltransferase</keyword>
<evidence type="ECO:0000256" key="7">
    <source>
        <dbReference type="ARBA" id="ARBA00022918"/>
    </source>
</evidence>
<dbReference type="PANTHER" id="PTHR42648">
    <property type="entry name" value="TRANSPOSASE, PUTATIVE-RELATED"/>
    <property type="match status" value="1"/>
</dbReference>
<dbReference type="STRING" id="471704.A0A151JBT4"/>
<evidence type="ECO:0000313" key="12">
    <source>
        <dbReference type="Proteomes" id="UP000078492"/>
    </source>
</evidence>
<dbReference type="InterPro" id="IPR001584">
    <property type="entry name" value="Integrase_cat-core"/>
</dbReference>
<evidence type="ECO:0000256" key="4">
    <source>
        <dbReference type="ARBA" id="ARBA00022801"/>
    </source>
</evidence>
<keyword evidence="9" id="KW-0233">DNA recombination</keyword>
<evidence type="ECO:0000256" key="1">
    <source>
        <dbReference type="ARBA" id="ARBA00022722"/>
    </source>
</evidence>
<organism evidence="11 12">
    <name type="scientific">Trachymyrmex cornetzi</name>
    <dbReference type="NCBI Taxonomy" id="471704"/>
    <lineage>
        <taxon>Eukaryota</taxon>
        <taxon>Metazoa</taxon>
        <taxon>Ecdysozoa</taxon>
        <taxon>Arthropoda</taxon>
        <taxon>Hexapoda</taxon>
        <taxon>Insecta</taxon>
        <taxon>Pterygota</taxon>
        <taxon>Neoptera</taxon>
        <taxon>Endopterygota</taxon>
        <taxon>Hymenoptera</taxon>
        <taxon>Apocrita</taxon>
        <taxon>Aculeata</taxon>
        <taxon>Formicoidea</taxon>
        <taxon>Formicidae</taxon>
        <taxon>Myrmicinae</taxon>
        <taxon>Trachymyrmex</taxon>
    </lineage>
</organism>
<protein>
    <submittedName>
        <fullName evidence="11">Copia protein</fullName>
    </submittedName>
</protein>
<dbReference type="InterPro" id="IPR012337">
    <property type="entry name" value="RNaseH-like_sf"/>
</dbReference>
<dbReference type="GO" id="GO:0046872">
    <property type="term" value="F:metal ion binding"/>
    <property type="evidence" value="ECO:0007669"/>
    <property type="project" value="UniProtKB-KW"/>
</dbReference>
<name>A0A151JBT4_9HYME</name>
<keyword evidence="4" id="KW-0378">Hydrolase</keyword>
<gene>
    <name evidence="11" type="ORF">ALC57_05112</name>
</gene>
<dbReference type="GO" id="GO:0004519">
    <property type="term" value="F:endonuclease activity"/>
    <property type="evidence" value="ECO:0007669"/>
    <property type="project" value="UniProtKB-KW"/>
</dbReference>
<dbReference type="GO" id="GO:0003964">
    <property type="term" value="F:RNA-directed DNA polymerase activity"/>
    <property type="evidence" value="ECO:0007669"/>
    <property type="project" value="UniProtKB-KW"/>
</dbReference>
<feature type="domain" description="Integrase catalytic" evidence="10">
    <location>
        <begin position="1"/>
        <end position="117"/>
    </location>
</feature>
<evidence type="ECO:0000256" key="9">
    <source>
        <dbReference type="ARBA" id="ARBA00023172"/>
    </source>
</evidence>
<evidence type="ECO:0000256" key="2">
    <source>
        <dbReference type="ARBA" id="ARBA00022723"/>
    </source>
</evidence>
<evidence type="ECO:0000256" key="6">
    <source>
        <dbReference type="ARBA" id="ARBA00022908"/>
    </source>
</evidence>
<dbReference type="Proteomes" id="UP000078492">
    <property type="component" value="Unassembled WGS sequence"/>
</dbReference>
<keyword evidence="5" id="KW-0460">Magnesium</keyword>
<dbReference type="GO" id="GO:0003676">
    <property type="term" value="F:nucleic acid binding"/>
    <property type="evidence" value="ECO:0007669"/>
    <property type="project" value="InterPro"/>
</dbReference>
<keyword evidence="8" id="KW-0239">DNA-directed DNA polymerase</keyword>
<evidence type="ECO:0000313" key="11">
    <source>
        <dbReference type="EMBL" id="KYN22488.1"/>
    </source>
</evidence>
<evidence type="ECO:0000256" key="5">
    <source>
        <dbReference type="ARBA" id="ARBA00022842"/>
    </source>
</evidence>